<dbReference type="Gene3D" id="1.10.357.10">
    <property type="entry name" value="Tetracycline Repressor, domain 2"/>
    <property type="match status" value="1"/>
</dbReference>
<accession>A0A2J6WH80</accession>
<dbReference type="InterPro" id="IPR009057">
    <property type="entry name" value="Homeodomain-like_sf"/>
</dbReference>
<proteinExistence type="predicted"/>
<dbReference type="SUPFAM" id="SSF46689">
    <property type="entry name" value="Homeodomain-like"/>
    <property type="match status" value="1"/>
</dbReference>
<dbReference type="GO" id="GO:0003677">
    <property type="term" value="F:DNA binding"/>
    <property type="evidence" value="ECO:0007669"/>
    <property type="project" value="UniProtKB-UniRule"/>
</dbReference>
<sequence length="188" mass="22700">MAKNLYPDKKKLLMEAAVEVFSEKGFWQTKISDIVKKADLAQGTFYNYFKNKESIFKEILLKLHQEFMDEIEEMFEHNTHNVCDKFVSKMIDSFICKKKIIKIFLFEVLSLGDEFIELYYYFKEKSEFYSGKALMIDFPMMEESQRQRKAFILSAFLRSFLEMHILKENRNYYETKSLIEPYIKEILR</sequence>
<evidence type="ECO:0000313" key="5">
    <source>
        <dbReference type="Proteomes" id="UP000242881"/>
    </source>
</evidence>
<dbReference type="RefSeq" id="WP_424604569.1">
    <property type="nucleotide sequence ID" value="NZ_JBNAVA010000001.1"/>
</dbReference>
<dbReference type="AlphaFoldDB" id="A0A2J6WH80"/>
<protein>
    <recommendedName>
        <fullName evidence="3">HTH tetR-type domain-containing protein</fullName>
    </recommendedName>
</protein>
<dbReference type="EMBL" id="PNIN01000064">
    <property type="protein sequence ID" value="PMP69707.1"/>
    <property type="molecule type" value="Genomic_DNA"/>
</dbReference>
<dbReference type="Gene3D" id="1.10.10.60">
    <property type="entry name" value="Homeodomain-like"/>
    <property type="match status" value="1"/>
</dbReference>
<evidence type="ECO:0000313" key="4">
    <source>
        <dbReference type="EMBL" id="PMP69707.1"/>
    </source>
</evidence>
<gene>
    <name evidence="4" type="ORF">C0187_06420</name>
</gene>
<organism evidence="4 5">
    <name type="scientific">Calditerrivibrio nitroreducens</name>
    <dbReference type="NCBI Taxonomy" id="477976"/>
    <lineage>
        <taxon>Bacteria</taxon>
        <taxon>Pseudomonadati</taxon>
        <taxon>Deferribacterota</taxon>
        <taxon>Deferribacteres</taxon>
        <taxon>Deferribacterales</taxon>
        <taxon>Calditerrivibrionaceae</taxon>
    </lineage>
</organism>
<feature type="DNA-binding region" description="H-T-H motif" evidence="2">
    <location>
        <begin position="30"/>
        <end position="49"/>
    </location>
</feature>
<dbReference type="PRINTS" id="PR00455">
    <property type="entry name" value="HTHTETR"/>
</dbReference>
<dbReference type="PANTHER" id="PTHR43479">
    <property type="entry name" value="ACREF/ENVCD OPERON REPRESSOR-RELATED"/>
    <property type="match status" value="1"/>
</dbReference>
<dbReference type="PANTHER" id="PTHR43479:SF11">
    <property type="entry name" value="ACREF_ENVCD OPERON REPRESSOR-RELATED"/>
    <property type="match status" value="1"/>
</dbReference>
<feature type="domain" description="HTH tetR-type" evidence="3">
    <location>
        <begin position="7"/>
        <end position="67"/>
    </location>
</feature>
<dbReference type="Proteomes" id="UP000242881">
    <property type="component" value="Unassembled WGS sequence"/>
</dbReference>
<comment type="caution">
    <text evidence="4">The sequence shown here is derived from an EMBL/GenBank/DDBJ whole genome shotgun (WGS) entry which is preliminary data.</text>
</comment>
<name>A0A2J6WH80_9BACT</name>
<dbReference type="Pfam" id="PF00440">
    <property type="entry name" value="TetR_N"/>
    <property type="match status" value="1"/>
</dbReference>
<keyword evidence="1 2" id="KW-0238">DNA-binding</keyword>
<dbReference type="InterPro" id="IPR050624">
    <property type="entry name" value="HTH-type_Tx_Regulator"/>
</dbReference>
<evidence type="ECO:0000256" key="2">
    <source>
        <dbReference type="PROSITE-ProRule" id="PRU00335"/>
    </source>
</evidence>
<reference evidence="4 5" key="1">
    <citation type="submission" date="2018-01" db="EMBL/GenBank/DDBJ databases">
        <title>Metagenomic assembled genomes from two thermal pools in the Uzon Caldera, Kamchatka, Russia.</title>
        <authorList>
            <person name="Wilkins L."/>
            <person name="Ettinger C."/>
        </authorList>
    </citation>
    <scope>NUCLEOTIDE SEQUENCE [LARGE SCALE GENOMIC DNA]</scope>
    <source>
        <strain evidence="4">ZAV-05</strain>
    </source>
</reference>
<evidence type="ECO:0000259" key="3">
    <source>
        <dbReference type="PROSITE" id="PS50977"/>
    </source>
</evidence>
<dbReference type="PROSITE" id="PS50977">
    <property type="entry name" value="HTH_TETR_2"/>
    <property type="match status" value="1"/>
</dbReference>
<evidence type="ECO:0000256" key="1">
    <source>
        <dbReference type="ARBA" id="ARBA00023125"/>
    </source>
</evidence>
<dbReference type="InterPro" id="IPR001647">
    <property type="entry name" value="HTH_TetR"/>
</dbReference>